<dbReference type="PANTHER" id="PTHR11223">
    <property type="entry name" value="EXPORTIN 1/5"/>
    <property type="match status" value="1"/>
</dbReference>
<proteinExistence type="inferred from homology"/>
<dbReference type="InterPro" id="IPR011989">
    <property type="entry name" value="ARM-like"/>
</dbReference>
<dbReference type="GO" id="GO:0006611">
    <property type="term" value="P:protein export from nucleus"/>
    <property type="evidence" value="ECO:0007669"/>
    <property type="project" value="InterPro"/>
</dbReference>
<dbReference type="Gene3D" id="1.25.10.10">
    <property type="entry name" value="Leucine-rich Repeat Variant"/>
    <property type="match status" value="1"/>
</dbReference>
<dbReference type="EMBL" id="GEBQ01029893">
    <property type="protein sequence ID" value="JAT10084.1"/>
    <property type="molecule type" value="Transcribed_RNA"/>
</dbReference>
<dbReference type="GO" id="GO:0042565">
    <property type="term" value="C:RNA nuclear export complex"/>
    <property type="evidence" value="ECO:0007669"/>
    <property type="project" value="TreeGrafter"/>
</dbReference>
<reference evidence="3" key="1">
    <citation type="submission" date="2015-11" db="EMBL/GenBank/DDBJ databases">
        <title>De novo transcriptome assembly of four potential Pierce s Disease insect vectors from Arizona vineyards.</title>
        <authorList>
            <person name="Tassone E.E."/>
        </authorList>
    </citation>
    <scope>NUCLEOTIDE SEQUENCE</scope>
</reference>
<dbReference type="PANTHER" id="PTHR11223:SF3">
    <property type="entry name" value="EXPORTIN-5"/>
    <property type="match status" value="1"/>
</dbReference>
<sequence>MEGEVELVARQLAGAVELAMANSVPQQQRLEAYNACEHFKEKSPLCVQCGLYLAQKSEFSLVVRHFGLQLMEHCIKYRWYNLTQPEKLFIKENAMKLIEGGLDVQSVEQAHIKDALSRVIVEMIKREWPQQWPTLLTELSQACGKGCTQTELVLLVFLRLAEDVAILQTLESNQRRKDLYQALTTNMADIFAFFLKLIEEHYQKHILSLEQGLVVEAAAHAKVVQVVLLTLSGFVEWVAMTHIMADEGKMLQILCLLLKNETFQTPAAECLLQIVSRKGKAEERRPLLILFSADAMACMFHAAGVASEKALDEKHYMFLKKLTQVLTGIGTQLCSLWGKDECSTRPPNFSMYLEAIATFSRHPSLTVAHYANMLWAVFFKHELISKDSVFLSFIPKWVEATAPKIMKVVFPTVKCATSPTDSAPYAVLDYDSEEEFNIFFHRCRTDMLDTFKQATLVAPLVTFTYMQEWLSLRIQKTLNIPEPLCSVQSPSYIEWEALSMVLDSVLSRIVMCAERPAVSAGLHLLDLCLALEPQDPLILSTLLSCISALFVFLSMSPAESSTNYLPRVLDKIFSALVFTLPGETKETRSRSVKNVRRHAASLMVKIGQKYPLLLLPVFDRIKMIVNDLESKADALSKLEIVCLQEALLLISNHFCEYDRESVFVGEILRPVADQWLLMANEAFTTPEAFMAFVGLDKPPVEPSSNDINGRNRSQIMCAVDVLSAVVKRCAWPEDPDRALRGGFVIGRTDAGNPIYRNPATPHLLPLLPGLLALIKVF</sequence>
<feature type="domain" description="Importin N-terminal" evidence="2">
    <location>
        <begin position="32"/>
        <end position="100"/>
    </location>
</feature>
<accession>A0A1B6KFW8</accession>
<dbReference type="InterPro" id="IPR045478">
    <property type="entry name" value="Exportin-5_C"/>
</dbReference>
<evidence type="ECO:0000313" key="3">
    <source>
        <dbReference type="EMBL" id="JAT10084.1"/>
    </source>
</evidence>
<dbReference type="InterPro" id="IPR013598">
    <property type="entry name" value="Exportin-1/Importin-b-like"/>
</dbReference>
<feature type="non-terminal residue" evidence="3">
    <location>
        <position position="777"/>
    </location>
</feature>
<dbReference type="GO" id="GO:0006405">
    <property type="term" value="P:RNA export from nucleus"/>
    <property type="evidence" value="ECO:0007669"/>
    <property type="project" value="TreeGrafter"/>
</dbReference>
<protein>
    <recommendedName>
        <fullName evidence="2">Importin N-terminal domain-containing protein</fullName>
    </recommendedName>
</protein>
<evidence type="ECO:0000259" key="2">
    <source>
        <dbReference type="SMART" id="SM00913"/>
    </source>
</evidence>
<gene>
    <name evidence="3" type="ORF">g.23467</name>
</gene>
<dbReference type="InterPro" id="IPR016024">
    <property type="entry name" value="ARM-type_fold"/>
</dbReference>
<dbReference type="AlphaFoldDB" id="A0A1B6KFW8"/>
<dbReference type="GO" id="GO:0005737">
    <property type="term" value="C:cytoplasm"/>
    <property type="evidence" value="ECO:0007669"/>
    <property type="project" value="TreeGrafter"/>
</dbReference>
<organism evidence="3">
    <name type="scientific">Graphocephala atropunctata</name>
    <dbReference type="NCBI Taxonomy" id="36148"/>
    <lineage>
        <taxon>Eukaryota</taxon>
        <taxon>Metazoa</taxon>
        <taxon>Ecdysozoa</taxon>
        <taxon>Arthropoda</taxon>
        <taxon>Hexapoda</taxon>
        <taxon>Insecta</taxon>
        <taxon>Pterygota</taxon>
        <taxon>Neoptera</taxon>
        <taxon>Paraneoptera</taxon>
        <taxon>Hemiptera</taxon>
        <taxon>Auchenorrhyncha</taxon>
        <taxon>Membracoidea</taxon>
        <taxon>Cicadellidae</taxon>
        <taxon>Cicadellinae</taxon>
        <taxon>Cicadellini</taxon>
        <taxon>Graphocephala</taxon>
    </lineage>
</organism>
<dbReference type="GO" id="GO:0005049">
    <property type="term" value="F:nuclear export signal receptor activity"/>
    <property type="evidence" value="ECO:0007669"/>
    <property type="project" value="InterPro"/>
</dbReference>
<comment type="similarity">
    <text evidence="1">Belongs to the exportin family.</text>
</comment>
<dbReference type="SUPFAM" id="SSF48371">
    <property type="entry name" value="ARM repeat"/>
    <property type="match status" value="1"/>
</dbReference>
<dbReference type="SMART" id="SM00913">
    <property type="entry name" value="IBN_N"/>
    <property type="match status" value="1"/>
</dbReference>
<evidence type="ECO:0000256" key="1">
    <source>
        <dbReference type="ARBA" id="ARBA00009466"/>
    </source>
</evidence>
<dbReference type="Pfam" id="PF08389">
    <property type="entry name" value="Xpo1"/>
    <property type="match status" value="1"/>
</dbReference>
<dbReference type="GO" id="GO:0031267">
    <property type="term" value="F:small GTPase binding"/>
    <property type="evidence" value="ECO:0007669"/>
    <property type="project" value="InterPro"/>
</dbReference>
<dbReference type="InterPro" id="IPR001494">
    <property type="entry name" value="Importin-beta_N"/>
</dbReference>
<name>A0A1B6KFW8_9HEMI</name>
<dbReference type="InterPro" id="IPR045065">
    <property type="entry name" value="XPO1/5"/>
</dbReference>
<dbReference type="Pfam" id="PF19273">
    <property type="entry name" value="Exportin-5"/>
    <property type="match status" value="1"/>
</dbReference>
<dbReference type="Pfam" id="PF03810">
    <property type="entry name" value="IBN_N"/>
    <property type="match status" value="1"/>
</dbReference>
<dbReference type="GO" id="GO:0005634">
    <property type="term" value="C:nucleus"/>
    <property type="evidence" value="ECO:0007669"/>
    <property type="project" value="TreeGrafter"/>
</dbReference>
<dbReference type="GO" id="GO:0003723">
    <property type="term" value="F:RNA binding"/>
    <property type="evidence" value="ECO:0007669"/>
    <property type="project" value="TreeGrafter"/>
</dbReference>